<dbReference type="PANTHER" id="PTHR15239:SF6">
    <property type="entry name" value="RIBOSOME QUALITY CONTROL COMPLEX SUBUNIT NEMF"/>
    <property type="match status" value="1"/>
</dbReference>
<dbReference type="InterPro" id="IPR051608">
    <property type="entry name" value="RQC_Subunit_NEMF"/>
</dbReference>
<dbReference type="Gene3D" id="2.30.310.10">
    <property type="entry name" value="ibrinogen binding protein from staphylococcus aureus domain"/>
    <property type="match status" value="1"/>
</dbReference>
<dbReference type="EMBL" id="JFHK01000004">
    <property type="protein sequence ID" value="OAA31267.1"/>
    <property type="molecule type" value="Genomic_DNA"/>
</dbReference>
<dbReference type="GO" id="GO:1990112">
    <property type="term" value="C:RQC complex"/>
    <property type="evidence" value="ECO:0007669"/>
    <property type="project" value="TreeGrafter"/>
</dbReference>
<accession>A0A182C746</accession>
<comment type="caution">
    <text evidence="3">The sequence shown here is derived from an EMBL/GenBank/DDBJ whole genome shotgun (WGS) entry which is preliminary data.</text>
</comment>
<sequence length="553" mass="63999">MAYNGLLLYKALGELGKFRGYSLRQIYQSGKNNFYFRFQGGTFQISVNPRYPFAFMRKGNDREPSTDSPFLKILRGKLNGAILAGINQPALDRVFELRFHKRTPFGELEDYRLFVELIGPASNIVLTDGELKILSLHKKRITEKRTLLAGSRYTFPEKEGIDILNINWEEFLKYLEKRNFISSEIKVLGFDRRSLEALFSSLAIGNNQRISLDEAKMLYEGLKAVRKSIENTRVYYMNAEEKPWISAFYLPGAKEMELSTAIDELIEAKRKKEEFKAVKNTIQRHLNKEIKRLQKLIDKLTEEISSLADYEKYRKIGQLLTANLYRLKEKKESIWIEDWESGEKIQIKLDPRLTPSENAKMFFRYYNRSKRKVLAVENRLKKLKSLFEYYLDLRELFEIASSSEDLEALKGELEEIGILKKKHAKRRKIHASSGPKSFTFRGFRYLVGRNNIQNDQIRREAAADDLWFHARNIPGAHVILKAGGKRPGDEEIKFGAFLAATHSKGKLSGKVEVDYTNVKNVWKPKGAHPGMVLYKNYQTLVIDSGEGDFHAES</sequence>
<evidence type="ECO:0000259" key="2">
    <source>
        <dbReference type="Pfam" id="PF18297"/>
    </source>
</evidence>
<evidence type="ECO:0000313" key="4">
    <source>
        <dbReference type="Proteomes" id="UP000077339"/>
    </source>
</evidence>
<dbReference type="RefSeq" id="WP_068346265.1">
    <property type="nucleotide sequence ID" value="NZ_JFHK01000004.1"/>
</dbReference>
<dbReference type="STRING" id="1453497.AT15_07160"/>
<organism evidence="3 4">
    <name type="scientific">Kosmotoga arenicorallina S304</name>
    <dbReference type="NCBI Taxonomy" id="1453497"/>
    <lineage>
        <taxon>Bacteria</taxon>
        <taxon>Thermotogati</taxon>
        <taxon>Thermotogota</taxon>
        <taxon>Thermotogae</taxon>
        <taxon>Kosmotogales</taxon>
        <taxon>Kosmotogaceae</taxon>
        <taxon>Kosmotoga</taxon>
    </lineage>
</organism>
<dbReference type="Pfam" id="PF05833">
    <property type="entry name" value="NFACT_N"/>
    <property type="match status" value="1"/>
</dbReference>
<dbReference type="GO" id="GO:0000049">
    <property type="term" value="F:tRNA binding"/>
    <property type="evidence" value="ECO:0007669"/>
    <property type="project" value="TreeGrafter"/>
</dbReference>
<dbReference type="GO" id="GO:0043023">
    <property type="term" value="F:ribosomal large subunit binding"/>
    <property type="evidence" value="ECO:0007669"/>
    <property type="project" value="TreeGrafter"/>
</dbReference>
<dbReference type="PANTHER" id="PTHR15239">
    <property type="entry name" value="NUCLEAR EXPORT MEDIATOR FACTOR NEMF"/>
    <property type="match status" value="1"/>
</dbReference>
<dbReference type="GO" id="GO:0072344">
    <property type="term" value="P:rescue of stalled ribosome"/>
    <property type="evidence" value="ECO:0007669"/>
    <property type="project" value="TreeGrafter"/>
</dbReference>
<feature type="domain" description="NFACT protein RNA binding" evidence="2">
    <location>
        <begin position="442"/>
        <end position="521"/>
    </location>
</feature>
<dbReference type="PATRIC" id="fig|1453497.3.peg.1426"/>
<gene>
    <name evidence="3" type="ORF">AT15_07160</name>
</gene>
<dbReference type="OrthoDB" id="9766163at2"/>
<name>A0A182C746_9BACT</name>
<reference evidence="3 4" key="1">
    <citation type="submission" date="2014-02" db="EMBL/GenBank/DDBJ databases">
        <title>Kosmotoga genome sequencing.</title>
        <authorList>
            <person name="Pollo S.M."/>
            <person name="Charchuk R."/>
            <person name="Nesbo C.L."/>
        </authorList>
    </citation>
    <scope>NUCLEOTIDE SEQUENCE [LARGE SCALE GENOMIC DNA]</scope>
    <source>
        <strain evidence="3 4">S304</strain>
    </source>
</reference>
<evidence type="ECO:0000256" key="1">
    <source>
        <dbReference type="SAM" id="Coils"/>
    </source>
</evidence>
<dbReference type="InterPro" id="IPR059101">
    <property type="entry name" value="NFACT-R_2"/>
</dbReference>
<dbReference type="Pfam" id="PF18297">
    <property type="entry name" value="NFACT-R_2"/>
    <property type="match status" value="1"/>
</dbReference>
<dbReference type="Proteomes" id="UP000077339">
    <property type="component" value="Unassembled WGS sequence"/>
</dbReference>
<protein>
    <recommendedName>
        <fullName evidence="2">NFACT protein RNA binding domain-containing protein</fullName>
    </recommendedName>
</protein>
<evidence type="ECO:0000313" key="3">
    <source>
        <dbReference type="EMBL" id="OAA31267.1"/>
    </source>
</evidence>
<keyword evidence="4" id="KW-1185">Reference proteome</keyword>
<dbReference type="AlphaFoldDB" id="A0A182C746"/>
<keyword evidence="1" id="KW-0175">Coiled coil</keyword>
<proteinExistence type="predicted"/>
<feature type="coiled-coil region" evidence="1">
    <location>
        <begin position="268"/>
        <end position="310"/>
    </location>
</feature>